<sequence length="124" mass="13898">NVPAVPNGGNKVQKRQKEAAISHGGKKVQKRQKEAEVAHMMEKYLEVKTKQVEGEVAEKSRAGSGADEYSIKQCISVISTMVELTGEEKAEAFDVFKDAQNREIFMNADSPTRLIWIRKKCMQT</sequence>
<dbReference type="AlphaFoldDB" id="A0A1Z5R3G3"/>
<proteinExistence type="predicted"/>
<dbReference type="SUPFAM" id="SSF49772">
    <property type="entry name" value="Ecotin, trypsin inhibitor"/>
    <property type="match status" value="1"/>
</dbReference>
<dbReference type="Proteomes" id="UP000000768">
    <property type="component" value="Chromosome 9"/>
</dbReference>
<dbReference type="InParanoid" id="A0A1Z5R3G3"/>
<dbReference type="InterPro" id="IPR036198">
    <property type="entry name" value="Ecotin_sf"/>
</dbReference>
<reference evidence="2 3" key="1">
    <citation type="journal article" date="2009" name="Nature">
        <title>The Sorghum bicolor genome and the diversification of grasses.</title>
        <authorList>
            <person name="Paterson A.H."/>
            <person name="Bowers J.E."/>
            <person name="Bruggmann R."/>
            <person name="Dubchak I."/>
            <person name="Grimwood J."/>
            <person name="Gundlach H."/>
            <person name="Haberer G."/>
            <person name="Hellsten U."/>
            <person name="Mitros T."/>
            <person name="Poliakov A."/>
            <person name="Schmutz J."/>
            <person name="Spannagl M."/>
            <person name="Tang H."/>
            <person name="Wang X."/>
            <person name="Wicker T."/>
            <person name="Bharti A.K."/>
            <person name="Chapman J."/>
            <person name="Feltus F.A."/>
            <person name="Gowik U."/>
            <person name="Grigoriev I.V."/>
            <person name="Lyons E."/>
            <person name="Maher C.A."/>
            <person name="Martis M."/>
            <person name="Narechania A."/>
            <person name="Otillar R.P."/>
            <person name="Penning B.W."/>
            <person name="Salamov A.A."/>
            <person name="Wang Y."/>
            <person name="Zhang L."/>
            <person name="Carpita N.C."/>
            <person name="Freeling M."/>
            <person name="Gingle A.R."/>
            <person name="Hash C.T."/>
            <person name="Keller B."/>
            <person name="Klein P."/>
            <person name="Kresovich S."/>
            <person name="McCann M.C."/>
            <person name="Ming R."/>
            <person name="Peterson D.G."/>
            <person name="Mehboob-ur-Rahman"/>
            <person name="Ware D."/>
            <person name="Westhoff P."/>
            <person name="Mayer K.F."/>
            <person name="Messing J."/>
            <person name="Rokhsar D.S."/>
        </authorList>
    </citation>
    <scope>NUCLEOTIDE SEQUENCE [LARGE SCALE GENOMIC DNA]</scope>
    <source>
        <strain evidence="3">cv. BTx623</strain>
    </source>
</reference>
<name>A0A1Z5R3G3_SORBI</name>
<dbReference type="PANTHER" id="PTHR34395:SF15">
    <property type="entry name" value="OS09G0292400 PROTEIN"/>
    <property type="match status" value="1"/>
</dbReference>
<feature type="region of interest" description="Disordered" evidence="1">
    <location>
        <begin position="1"/>
        <end position="32"/>
    </location>
</feature>
<evidence type="ECO:0000256" key="1">
    <source>
        <dbReference type="SAM" id="MobiDB-lite"/>
    </source>
</evidence>
<dbReference type="OMA" id="TRINKHT"/>
<protein>
    <submittedName>
        <fullName evidence="2">Uncharacterized protein</fullName>
    </submittedName>
</protein>
<dbReference type="Gramene" id="OQU78303">
    <property type="protein sequence ID" value="OQU78303"/>
    <property type="gene ID" value="SORBI_3009G197700"/>
</dbReference>
<reference evidence="3" key="2">
    <citation type="journal article" date="2018" name="Plant J.">
        <title>The Sorghum bicolor reference genome: improved assembly, gene annotations, a transcriptome atlas, and signatures of genome organization.</title>
        <authorList>
            <person name="McCormick R.F."/>
            <person name="Truong S.K."/>
            <person name="Sreedasyam A."/>
            <person name="Jenkins J."/>
            <person name="Shu S."/>
            <person name="Sims D."/>
            <person name="Kennedy M."/>
            <person name="Amirebrahimi M."/>
            <person name="Weers B.D."/>
            <person name="McKinley B."/>
            <person name="Mattison A."/>
            <person name="Morishige D.T."/>
            <person name="Grimwood J."/>
            <person name="Schmutz J."/>
            <person name="Mullet J.E."/>
        </authorList>
    </citation>
    <scope>NUCLEOTIDE SEQUENCE [LARGE SCALE GENOMIC DNA]</scope>
    <source>
        <strain evidence="3">cv. BTx623</strain>
    </source>
</reference>
<accession>A0A1Z5R3G3</accession>
<keyword evidence="3" id="KW-1185">Reference proteome</keyword>
<feature type="non-terminal residue" evidence="2">
    <location>
        <position position="124"/>
    </location>
</feature>
<evidence type="ECO:0000313" key="2">
    <source>
        <dbReference type="EMBL" id="OQU78303.1"/>
    </source>
</evidence>
<dbReference type="PANTHER" id="PTHR34395">
    <property type="entry name" value="OS11G0427500 PROTEIN"/>
    <property type="match status" value="1"/>
</dbReference>
<gene>
    <name evidence="2" type="ORF">SORBI_3009G197700</name>
</gene>
<dbReference type="EMBL" id="CM000768">
    <property type="protein sequence ID" value="OQU78303.1"/>
    <property type="molecule type" value="Genomic_DNA"/>
</dbReference>
<organism evidence="2 3">
    <name type="scientific">Sorghum bicolor</name>
    <name type="common">Sorghum</name>
    <name type="synonym">Sorghum vulgare</name>
    <dbReference type="NCBI Taxonomy" id="4558"/>
    <lineage>
        <taxon>Eukaryota</taxon>
        <taxon>Viridiplantae</taxon>
        <taxon>Streptophyta</taxon>
        <taxon>Embryophyta</taxon>
        <taxon>Tracheophyta</taxon>
        <taxon>Spermatophyta</taxon>
        <taxon>Magnoliopsida</taxon>
        <taxon>Liliopsida</taxon>
        <taxon>Poales</taxon>
        <taxon>Poaceae</taxon>
        <taxon>PACMAD clade</taxon>
        <taxon>Panicoideae</taxon>
        <taxon>Andropogonodae</taxon>
        <taxon>Andropogoneae</taxon>
        <taxon>Sorghinae</taxon>
        <taxon>Sorghum</taxon>
    </lineage>
</organism>
<evidence type="ECO:0000313" key="3">
    <source>
        <dbReference type="Proteomes" id="UP000000768"/>
    </source>
</evidence>
<dbReference type="FunCoup" id="A0A1Z5R3G3">
    <property type="interactions" value="648"/>
</dbReference>